<dbReference type="Proteomes" id="UP000692954">
    <property type="component" value="Unassembled WGS sequence"/>
</dbReference>
<dbReference type="OrthoDB" id="307737at2759"/>
<protein>
    <submittedName>
        <fullName evidence="1">Uncharacterized protein</fullName>
    </submittedName>
</protein>
<organism evidence="1 2">
    <name type="scientific">Paramecium sonneborni</name>
    <dbReference type="NCBI Taxonomy" id="65129"/>
    <lineage>
        <taxon>Eukaryota</taxon>
        <taxon>Sar</taxon>
        <taxon>Alveolata</taxon>
        <taxon>Ciliophora</taxon>
        <taxon>Intramacronucleata</taxon>
        <taxon>Oligohymenophorea</taxon>
        <taxon>Peniculida</taxon>
        <taxon>Parameciidae</taxon>
        <taxon>Paramecium</taxon>
    </lineage>
</organism>
<comment type="caution">
    <text evidence="1">The sequence shown here is derived from an EMBL/GenBank/DDBJ whole genome shotgun (WGS) entry which is preliminary data.</text>
</comment>
<sequence length="168" mass="19675">MGSSLCFTDSQKSKDELKLPFNNHCKQNGPPNLFKPTPIVKILIFDEQIEKEETDINEQENYIQNDQSISYVAQQSEEIDSNQQRPWIKKTYAIETINVSNFKNDEYNNKNNNTQQKNISREHTITNRRNKFVKQVSNISIQLGQQDSFSNVTYDKNQIKIKSLNRNQ</sequence>
<gene>
    <name evidence="1" type="ORF">PSON_ATCC_30995.1.T0130440</name>
</gene>
<dbReference type="AlphaFoldDB" id="A0A8S1L0S3"/>
<evidence type="ECO:0000313" key="1">
    <source>
        <dbReference type="EMBL" id="CAD8059765.1"/>
    </source>
</evidence>
<accession>A0A8S1L0S3</accession>
<evidence type="ECO:0000313" key="2">
    <source>
        <dbReference type="Proteomes" id="UP000692954"/>
    </source>
</evidence>
<keyword evidence="2" id="KW-1185">Reference proteome</keyword>
<reference evidence="1" key="1">
    <citation type="submission" date="2021-01" db="EMBL/GenBank/DDBJ databases">
        <authorList>
            <consortium name="Genoscope - CEA"/>
            <person name="William W."/>
        </authorList>
    </citation>
    <scope>NUCLEOTIDE SEQUENCE</scope>
</reference>
<proteinExistence type="predicted"/>
<name>A0A8S1L0S3_9CILI</name>
<dbReference type="EMBL" id="CAJJDN010000013">
    <property type="protein sequence ID" value="CAD8059765.1"/>
    <property type="molecule type" value="Genomic_DNA"/>
</dbReference>